<evidence type="ECO:0000259" key="4">
    <source>
        <dbReference type="Pfam" id="PF07729"/>
    </source>
</evidence>
<reference evidence="6" key="2">
    <citation type="submission" date="2014-09" db="EMBL/GenBank/DDBJ databases">
        <authorList>
            <consortium name="NBRP consortium"/>
            <person name="Sawabe T."/>
            <person name="Meirelles P."/>
            <person name="Nakanishi M."/>
            <person name="Sayaka M."/>
            <person name="Hattori M."/>
            <person name="Ohkuma M."/>
        </authorList>
    </citation>
    <scope>NUCLEOTIDE SEQUENCE [LARGE SCALE GENOMIC DNA]</scope>
    <source>
        <strain evidence="6">JCM 19239</strain>
    </source>
</reference>
<feature type="domain" description="GntR C-terminal" evidence="4">
    <location>
        <begin position="22"/>
        <end position="139"/>
    </location>
</feature>
<evidence type="ECO:0000256" key="2">
    <source>
        <dbReference type="ARBA" id="ARBA00023125"/>
    </source>
</evidence>
<dbReference type="SUPFAM" id="SSF48008">
    <property type="entry name" value="GntR ligand-binding domain-like"/>
    <property type="match status" value="1"/>
</dbReference>
<keyword evidence="3" id="KW-0804">Transcription</keyword>
<organism evidence="5 6">
    <name type="scientific">Vibrio variabilis</name>
    <dbReference type="NCBI Taxonomy" id="990271"/>
    <lineage>
        <taxon>Bacteria</taxon>
        <taxon>Pseudomonadati</taxon>
        <taxon>Pseudomonadota</taxon>
        <taxon>Gammaproteobacteria</taxon>
        <taxon>Vibrionales</taxon>
        <taxon>Vibrionaceae</taxon>
        <taxon>Vibrio</taxon>
    </lineage>
</organism>
<dbReference type="Proteomes" id="UP000029223">
    <property type="component" value="Unassembled WGS sequence"/>
</dbReference>
<dbReference type="Pfam" id="PF07729">
    <property type="entry name" value="FCD"/>
    <property type="match status" value="1"/>
</dbReference>
<evidence type="ECO:0000256" key="1">
    <source>
        <dbReference type="ARBA" id="ARBA00023015"/>
    </source>
</evidence>
<keyword evidence="6" id="KW-1185">Reference proteome</keyword>
<dbReference type="InterPro" id="IPR011711">
    <property type="entry name" value="GntR_C"/>
</dbReference>
<accession>A0ABQ0JHK1</accession>
<comment type="caution">
    <text evidence="5">The sequence shown here is derived from an EMBL/GenBank/DDBJ whole genome shotgun (WGS) entry which is preliminary data.</text>
</comment>
<keyword evidence="2" id="KW-0238">DNA-binding</keyword>
<keyword evidence="1" id="KW-0805">Transcription regulation</keyword>
<sequence>MVEVLDNGSKVVCKITVDQAREIYQVRISLEALLLKLAWSEIDRSLMQQLQGHTLDVITHENFEDMSEVLGKFYSELYAKSNNKLLAESITVLHNKVNLIKVDLINQVKKASCDEIMKLFQAIIDNDQQKANLRLEQHLMGSYYRLFGEL</sequence>
<name>A0ABQ0JHK1_9VIBR</name>
<evidence type="ECO:0000313" key="5">
    <source>
        <dbReference type="EMBL" id="GAL28224.1"/>
    </source>
</evidence>
<dbReference type="EMBL" id="BBMS01000039">
    <property type="protein sequence ID" value="GAL28224.1"/>
    <property type="molecule type" value="Genomic_DNA"/>
</dbReference>
<evidence type="ECO:0000256" key="3">
    <source>
        <dbReference type="ARBA" id="ARBA00023163"/>
    </source>
</evidence>
<gene>
    <name evidence="5" type="ORF">JCM19239_5484</name>
</gene>
<dbReference type="Gene3D" id="1.20.120.530">
    <property type="entry name" value="GntR ligand-binding domain-like"/>
    <property type="match status" value="1"/>
</dbReference>
<evidence type="ECO:0000313" key="6">
    <source>
        <dbReference type="Proteomes" id="UP000029223"/>
    </source>
</evidence>
<proteinExistence type="predicted"/>
<reference evidence="6" key="1">
    <citation type="submission" date="2014-09" db="EMBL/GenBank/DDBJ databases">
        <title>Vibrio variabilis JCM 19239. (C206) whole genome shotgun sequence.</title>
        <authorList>
            <person name="Sawabe T."/>
            <person name="Meirelles P."/>
            <person name="Nakanishi M."/>
            <person name="Sayaka M."/>
            <person name="Hattori M."/>
            <person name="Ohkuma M."/>
        </authorList>
    </citation>
    <scope>NUCLEOTIDE SEQUENCE [LARGE SCALE GENOMIC DNA]</scope>
    <source>
        <strain evidence="6">JCM 19239</strain>
    </source>
</reference>
<dbReference type="InterPro" id="IPR008920">
    <property type="entry name" value="TF_FadR/GntR_C"/>
</dbReference>
<protein>
    <recommendedName>
        <fullName evidence="4">GntR C-terminal domain-containing protein</fullName>
    </recommendedName>
</protein>